<protein>
    <submittedName>
        <fullName evidence="1">Uncharacterized protein</fullName>
    </submittedName>
</protein>
<dbReference type="EMBL" id="CAQQ02096338">
    <property type="status" value="NOT_ANNOTATED_CDS"/>
    <property type="molecule type" value="Genomic_DNA"/>
</dbReference>
<reference evidence="2" key="1">
    <citation type="submission" date="2013-02" db="EMBL/GenBank/DDBJ databases">
        <authorList>
            <person name="Hughes D."/>
        </authorList>
    </citation>
    <scope>NUCLEOTIDE SEQUENCE</scope>
    <source>
        <strain>Durham</strain>
        <strain evidence="2">NC isolate 2 -- Noor lab</strain>
    </source>
</reference>
<name>T1GSC4_MEGSC</name>
<evidence type="ECO:0000313" key="2">
    <source>
        <dbReference type="Proteomes" id="UP000015102"/>
    </source>
</evidence>
<proteinExistence type="predicted"/>
<dbReference type="Proteomes" id="UP000015102">
    <property type="component" value="Unassembled WGS sequence"/>
</dbReference>
<dbReference type="AlphaFoldDB" id="T1GSC4"/>
<keyword evidence="2" id="KW-1185">Reference proteome</keyword>
<dbReference type="EnsemblMetazoa" id="MESCA006577-RA">
    <property type="protein sequence ID" value="MESCA006577-PA"/>
    <property type="gene ID" value="MESCA006577"/>
</dbReference>
<sequence length="90" mass="10947">IKPQAKYPGFILDRKLNWKPNIEERWKKALVGWYTCHEFLGNKFELIPNITRWMYLVAFDLSSHVNWMAYADIFLNSVNWFNYRINGAFW</sequence>
<dbReference type="HOGENOM" id="CLU_2446995_0_0_1"/>
<accession>T1GSC4</accession>
<organism evidence="1 2">
    <name type="scientific">Megaselia scalaris</name>
    <name type="common">Humpbacked fly</name>
    <name type="synonym">Phora scalaris</name>
    <dbReference type="NCBI Taxonomy" id="36166"/>
    <lineage>
        <taxon>Eukaryota</taxon>
        <taxon>Metazoa</taxon>
        <taxon>Ecdysozoa</taxon>
        <taxon>Arthropoda</taxon>
        <taxon>Hexapoda</taxon>
        <taxon>Insecta</taxon>
        <taxon>Pterygota</taxon>
        <taxon>Neoptera</taxon>
        <taxon>Endopterygota</taxon>
        <taxon>Diptera</taxon>
        <taxon>Brachycera</taxon>
        <taxon>Muscomorpha</taxon>
        <taxon>Platypezoidea</taxon>
        <taxon>Phoridae</taxon>
        <taxon>Megaseliini</taxon>
        <taxon>Megaselia</taxon>
    </lineage>
</organism>
<evidence type="ECO:0000313" key="1">
    <source>
        <dbReference type="EnsemblMetazoa" id="MESCA006577-PA"/>
    </source>
</evidence>
<reference evidence="1" key="2">
    <citation type="submission" date="2015-06" db="UniProtKB">
        <authorList>
            <consortium name="EnsemblMetazoa"/>
        </authorList>
    </citation>
    <scope>IDENTIFICATION</scope>
</reference>